<evidence type="ECO:0008006" key="5">
    <source>
        <dbReference type="Google" id="ProtNLM"/>
    </source>
</evidence>
<dbReference type="EMBL" id="JBHTHY010000006">
    <property type="protein sequence ID" value="MFD0797762.1"/>
    <property type="molecule type" value="Genomic_DNA"/>
</dbReference>
<evidence type="ECO:0000256" key="2">
    <source>
        <dbReference type="SAM" id="SignalP"/>
    </source>
</evidence>
<name>A0ABW3B361_9FLAO</name>
<accession>A0ABW3B361</accession>
<keyword evidence="2" id="KW-0732">Signal</keyword>
<gene>
    <name evidence="3" type="ORF">ACFQZJ_09835</name>
</gene>
<evidence type="ECO:0000256" key="1">
    <source>
        <dbReference type="SAM" id="MobiDB-lite"/>
    </source>
</evidence>
<dbReference type="PROSITE" id="PS51257">
    <property type="entry name" value="PROKAR_LIPOPROTEIN"/>
    <property type="match status" value="1"/>
</dbReference>
<feature type="region of interest" description="Disordered" evidence="1">
    <location>
        <begin position="33"/>
        <end position="52"/>
    </location>
</feature>
<protein>
    <recommendedName>
        <fullName evidence="5">T9SS C-terminal target domain-containing protein</fullName>
    </recommendedName>
</protein>
<evidence type="ECO:0000313" key="3">
    <source>
        <dbReference type="EMBL" id="MFD0797762.1"/>
    </source>
</evidence>
<proteinExistence type="predicted"/>
<feature type="signal peptide" evidence="2">
    <location>
        <begin position="1"/>
        <end position="20"/>
    </location>
</feature>
<keyword evidence="4" id="KW-1185">Reference proteome</keyword>
<organism evidence="3 4">
    <name type="scientific">Maribacter chungangensis</name>
    <dbReference type="NCBI Taxonomy" id="1069117"/>
    <lineage>
        <taxon>Bacteria</taxon>
        <taxon>Pseudomonadati</taxon>
        <taxon>Bacteroidota</taxon>
        <taxon>Flavobacteriia</taxon>
        <taxon>Flavobacteriales</taxon>
        <taxon>Flavobacteriaceae</taxon>
        <taxon>Maribacter</taxon>
    </lineage>
</organism>
<sequence>MKYFILVFVLLIGISFSCSTDTITTEENIDTVSEEDPIDDIETPPSEETQVSNDTNVTSLTTYIFGHSLIVHDPPSIATPSNETTVPHWMASFANASNTNFKVAGQYGFLTQHDNLPPISQWGFDSAKPAWDSDNESFAAAGFNTILLTAGNFIQYQAATENYYNEPISPVGSTLRIFDWVNEQAPEATFYVYENWPDMAPFIENEAFPPTGEELNNYHEHTLDAFHNWWLDYHDSLLSERPNSSIKMIPVGPIISKLLTETPLQEIPILELYEDNAPHGRPTVYFVAGLISYMAMYNTKVTEEYNVPNTVHAAVRDNFSLVVDYIWDELNSFNFENGESRVLLHVE</sequence>
<dbReference type="Proteomes" id="UP001597012">
    <property type="component" value="Unassembled WGS sequence"/>
</dbReference>
<feature type="chain" id="PRO_5045182258" description="T9SS C-terminal target domain-containing protein" evidence="2">
    <location>
        <begin position="21"/>
        <end position="347"/>
    </location>
</feature>
<reference evidence="4" key="1">
    <citation type="journal article" date="2019" name="Int. J. Syst. Evol. Microbiol.">
        <title>The Global Catalogue of Microorganisms (GCM) 10K type strain sequencing project: providing services to taxonomists for standard genome sequencing and annotation.</title>
        <authorList>
            <consortium name="The Broad Institute Genomics Platform"/>
            <consortium name="The Broad Institute Genome Sequencing Center for Infectious Disease"/>
            <person name="Wu L."/>
            <person name="Ma J."/>
        </authorList>
    </citation>
    <scope>NUCLEOTIDE SEQUENCE [LARGE SCALE GENOMIC DNA]</scope>
    <source>
        <strain evidence="4">CCUG 61948</strain>
    </source>
</reference>
<dbReference type="RefSeq" id="WP_379934215.1">
    <property type="nucleotide sequence ID" value="NZ_JBHTHY010000006.1"/>
</dbReference>
<evidence type="ECO:0000313" key="4">
    <source>
        <dbReference type="Proteomes" id="UP001597012"/>
    </source>
</evidence>
<comment type="caution">
    <text evidence="3">The sequence shown here is derived from an EMBL/GenBank/DDBJ whole genome shotgun (WGS) entry which is preliminary data.</text>
</comment>
<feature type="compositionally biased region" description="Acidic residues" evidence="1">
    <location>
        <begin position="33"/>
        <end position="42"/>
    </location>
</feature>